<dbReference type="EMBL" id="LGTK01000015">
    <property type="protein sequence ID" value="KPH76392.1"/>
    <property type="molecule type" value="Genomic_DNA"/>
</dbReference>
<name>A0ABR5MKL6_9BACI</name>
<accession>A0ABR5MKL6</accession>
<sequence length="85" mass="9723">MRILALLLLLAPGLVSVFGIKLMRDSIFAEYYPFLLNAGFQFFIGLILFVLGFAFIGGFIIYRDKKTNIVQFPTRKKVNKNISIF</sequence>
<dbReference type="InterPro" id="IPR020138">
    <property type="entry name" value="Uncharacterised_YqzF"/>
</dbReference>
<keyword evidence="1" id="KW-0812">Transmembrane</keyword>
<feature type="transmembrane region" description="Helical" evidence="1">
    <location>
        <begin position="43"/>
        <end position="62"/>
    </location>
</feature>
<evidence type="ECO:0000256" key="1">
    <source>
        <dbReference type="SAM" id="Phobius"/>
    </source>
</evidence>
<dbReference type="Proteomes" id="UP000037854">
    <property type="component" value="Unassembled WGS sequence"/>
</dbReference>
<dbReference type="Pfam" id="PF11118">
    <property type="entry name" value="DUF2627"/>
    <property type="match status" value="1"/>
</dbReference>
<evidence type="ECO:0000313" key="2">
    <source>
        <dbReference type="EMBL" id="KPH76392.1"/>
    </source>
</evidence>
<keyword evidence="1" id="KW-0472">Membrane</keyword>
<gene>
    <name evidence="2" type="ORF">AFL42_06145</name>
</gene>
<protein>
    <submittedName>
        <fullName evidence="2">Membrane protein</fullName>
    </submittedName>
</protein>
<organism evidence="2 3">
    <name type="scientific">Oceanobacillus caeni</name>
    <dbReference type="NCBI Taxonomy" id="405946"/>
    <lineage>
        <taxon>Bacteria</taxon>
        <taxon>Bacillati</taxon>
        <taxon>Bacillota</taxon>
        <taxon>Bacilli</taxon>
        <taxon>Bacillales</taxon>
        <taxon>Bacillaceae</taxon>
        <taxon>Oceanobacillus</taxon>
    </lineage>
</organism>
<keyword evidence="1" id="KW-1133">Transmembrane helix</keyword>
<proteinExistence type="predicted"/>
<evidence type="ECO:0000313" key="3">
    <source>
        <dbReference type="Proteomes" id="UP000037854"/>
    </source>
</evidence>
<reference evidence="2 3" key="1">
    <citation type="submission" date="2015-07" db="EMBL/GenBank/DDBJ databases">
        <title>High-quality draft genome sequence of Oceanobacillus caeni HM6, a bacillus isolated from a human feces.</title>
        <authorList>
            <person name="Kumar J."/>
            <person name="Verma M.K."/>
            <person name="Pandey R."/>
            <person name="Bhambi M."/>
            <person name="Chauhan N."/>
        </authorList>
    </citation>
    <scope>NUCLEOTIDE SEQUENCE [LARGE SCALE GENOMIC DNA]</scope>
    <source>
        <strain evidence="2 3">HM6</strain>
    </source>
</reference>
<keyword evidence="3" id="KW-1185">Reference proteome</keyword>
<comment type="caution">
    <text evidence="2">The sequence shown here is derived from an EMBL/GenBank/DDBJ whole genome shotgun (WGS) entry which is preliminary data.</text>
</comment>
<dbReference type="RefSeq" id="WP_060668127.1">
    <property type="nucleotide sequence ID" value="NZ_LGTK01000015.1"/>
</dbReference>